<evidence type="ECO:0000313" key="2">
    <source>
        <dbReference type="EMBL" id="JAE02206.1"/>
    </source>
</evidence>
<evidence type="ECO:0000256" key="1">
    <source>
        <dbReference type="SAM" id="MobiDB-lite"/>
    </source>
</evidence>
<dbReference type="AlphaFoldDB" id="A0A0A9EWG6"/>
<protein>
    <submittedName>
        <fullName evidence="2">Uncharacterized protein</fullName>
    </submittedName>
</protein>
<accession>A0A0A9EWG6</accession>
<reference evidence="2" key="1">
    <citation type="submission" date="2014-09" db="EMBL/GenBank/DDBJ databases">
        <authorList>
            <person name="Magalhaes I.L.F."/>
            <person name="Oliveira U."/>
            <person name="Santos F.R."/>
            <person name="Vidigal T.H.D.A."/>
            <person name="Brescovit A.D."/>
            <person name="Santos A.J."/>
        </authorList>
    </citation>
    <scope>NUCLEOTIDE SEQUENCE</scope>
    <source>
        <tissue evidence="2">Shoot tissue taken approximately 20 cm above the soil surface</tissue>
    </source>
</reference>
<sequence>MQGRVHPRGVHPPSTFPCASFHGCHSSSRESAATFRLPEYHQHPSSSSGSGGTVAAVSGSLLLR</sequence>
<dbReference type="EMBL" id="GBRH01195690">
    <property type="protein sequence ID" value="JAE02206.1"/>
    <property type="molecule type" value="Transcribed_RNA"/>
</dbReference>
<organism evidence="2">
    <name type="scientific">Arundo donax</name>
    <name type="common">Giant reed</name>
    <name type="synonym">Donax arundinaceus</name>
    <dbReference type="NCBI Taxonomy" id="35708"/>
    <lineage>
        <taxon>Eukaryota</taxon>
        <taxon>Viridiplantae</taxon>
        <taxon>Streptophyta</taxon>
        <taxon>Embryophyta</taxon>
        <taxon>Tracheophyta</taxon>
        <taxon>Spermatophyta</taxon>
        <taxon>Magnoliopsida</taxon>
        <taxon>Liliopsida</taxon>
        <taxon>Poales</taxon>
        <taxon>Poaceae</taxon>
        <taxon>PACMAD clade</taxon>
        <taxon>Arundinoideae</taxon>
        <taxon>Arundineae</taxon>
        <taxon>Arundo</taxon>
    </lineage>
</organism>
<name>A0A0A9EWG6_ARUDO</name>
<feature type="region of interest" description="Disordered" evidence="1">
    <location>
        <begin position="35"/>
        <end position="64"/>
    </location>
</feature>
<reference evidence="2" key="2">
    <citation type="journal article" date="2015" name="Data Brief">
        <title>Shoot transcriptome of the giant reed, Arundo donax.</title>
        <authorList>
            <person name="Barrero R.A."/>
            <person name="Guerrero F.D."/>
            <person name="Moolhuijzen P."/>
            <person name="Goolsby J.A."/>
            <person name="Tidwell J."/>
            <person name="Bellgard S.E."/>
            <person name="Bellgard M.I."/>
        </authorList>
    </citation>
    <scope>NUCLEOTIDE SEQUENCE</scope>
    <source>
        <tissue evidence="2">Shoot tissue taken approximately 20 cm above the soil surface</tissue>
    </source>
</reference>
<feature type="compositionally biased region" description="Low complexity" evidence="1">
    <location>
        <begin position="45"/>
        <end position="64"/>
    </location>
</feature>
<proteinExistence type="predicted"/>